<protein>
    <submittedName>
        <fullName evidence="2">Uncharacterized protein</fullName>
    </submittedName>
</protein>
<sequence length="144" mass="15206">MRSSPPSTAESRNIPISSATPTRTRCTSLENVTINSKILSCNYRTMSGPSTITASVSRWTTTARTGSSGWEISGPSASNPSPCQSWRRCVSSPKVISARALPSTTSSILLTCPPTRPSAIESTPATARPRSSGVALEPTCFRDS</sequence>
<proteinExistence type="predicted"/>
<dbReference type="Proteomes" id="UP001328107">
    <property type="component" value="Unassembled WGS sequence"/>
</dbReference>
<comment type="caution">
    <text evidence="2">The sequence shown here is derived from an EMBL/GenBank/DDBJ whole genome shotgun (WGS) entry which is preliminary data.</text>
</comment>
<evidence type="ECO:0000313" key="2">
    <source>
        <dbReference type="EMBL" id="GMR57509.1"/>
    </source>
</evidence>
<organism evidence="2 3">
    <name type="scientific">Pristionchus mayeri</name>
    <dbReference type="NCBI Taxonomy" id="1317129"/>
    <lineage>
        <taxon>Eukaryota</taxon>
        <taxon>Metazoa</taxon>
        <taxon>Ecdysozoa</taxon>
        <taxon>Nematoda</taxon>
        <taxon>Chromadorea</taxon>
        <taxon>Rhabditida</taxon>
        <taxon>Rhabditina</taxon>
        <taxon>Diplogasteromorpha</taxon>
        <taxon>Diplogasteroidea</taxon>
        <taxon>Neodiplogasteridae</taxon>
        <taxon>Pristionchus</taxon>
    </lineage>
</organism>
<accession>A0AAN5IAH8</accession>
<gene>
    <name evidence="2" type="ORF">PMAYCL1PPCAC_27704</name>
</gene>
<dbReference type="EMBL" id="BTRK01000006">
    <property type="protein sequence ID" value="GMR57509.1"/>
    <property type="molecule type" value="Genomic_DNA"/>
</dbReference>
<dbReference type="AlphaFoldDB" id="A0AAN5IAH8"/>
<keyword evidence="3" id="KW-1185">Reference proteome</keyword>
<feature type="region of interest" description="Disordered" evidence="1">
    <location>
        <begin position="112"/>
        <end position="144"/>
    </location>
</feature>
<name>A0AAN5IAH8_9BILA</name>
<reference evidence="3" key="1">
    <citation type="submission" date="2022-10" db="EMBL/GenBank/DDBJ databases">
        <title>Genome assembly of Pristionchus species.</title>
        <authorList>
            <person name="Yoshida K."/>
            <person name="Sommer R.J."/>
        </authorList>
    </citation>
    <scope>NUCLEOTIDE SEQUENCE [LARGE SCALE GENOMIC DNA]</scope>
    <source>
        <strain evidence="3">RS5460</strain>
    </source>
</reference>
<evidence type="ECO:0000313" key="3">
    <source>
        <dbReference type="Proteomes" id="UP001328107"/>
    </source>
</evidence>
<feature type="region of interest" description="Disordered" evidence="1">
    <location>
        <begin position="1"/>
        <end position="21"/>
    </location>
</feature>
<evidence type="ECO:0000256" key="1">
    <source>
        <dbReference type="SAM" id="MobiDB-lite"/>
    </source>
</evidence>